<evidence type="ECO:0000313" key="2">
    <source>
        <dbReference type="Proteomes" id="UP001235939"/>
    </source>
</evidence>
<accession>A0ABY6LF20</accession>
<gene>
    <name evidence="1" type="ORF">LAZ67_18000498</name>
</gene>
<keyword evidence="2" id="KW-1185">Reference proteome</keyword>
<dbReference type="Proteomes" id="UP001235939">
    <property type="component" value="Chromosome 18"/>
</dbReference>
<dbReference type="Gene3D" id="3.30.420.10">
    <property type="entry name" value="Ribonuclease H-like superfamily/Ribonuclease H"/>
    <property type="match status" value="1"/>
</dbReference>
<dbReference type="InterPro" id="IPR036397">
    <property type="entry name" value="RNaseH_sf"/>
</dbReference>
<organism evidence="1 2">
    <name type="scientific">Cordylochernes scorpioides</name>
    <dbReference type="NCBI Taxonomy" id="51811"/>
    <lineage>
        <taxon>Eukaryota</taxon>
        <taxon>Metazoa</taxon>
        <taxon>Ecdysozoa</taxon>
        <taxon>Arthropoda</taxon>
        <taxon>Chelicerata</taxon>
        <taxon>Arachnida</taxon>
        <taxon>Pseudoscorpiones</taxon>
        <taxon>Cheliferoidea</taxon>
        <taxon>Chernetidae</taxon>
        <taxon>Cordylochernes</taxon>
    </lineage>
</organism>
<reference evidence="1 2" key="1">
    <citation type="submission" date="2022-01" db="EMBL/GenBank/DDBJ databases">
        <title>A chromosomal length assembly of Cordylochernes scorpioides.</title>
        <authorList>
            <person name="Zeh D."/>
            <person name="Zeh J."/>
        </authorList>
    </citation>
    <scope>NUCLEOTIDE SEQUENCE [LARGE SCALE GENOMIC DNA]</scope>
    <source>
        <strain evidence="1">IN4F17</strain>
        <tissue evidence="1">Whole Body</tissue>
    </source>
</reference>
<sequence>MFVDKNQRDWDQHLPMLLMAYRSDEHESTSYTPSRMFFGHELRMPCDALLDRLEETFENTNEYISHVEERMLTIH</sequence>
<protein>
    <submittedName>
        <fullName evidence="1">Uncharacterized protein</fullName>
    </submittedName>
</protein>
<evidence type="ECO:0000313" key="1">
    <source>
        <dbReference type="EMBL" id="UYV79731.1"/>
    </source>
</evidence>
<dbReference type="EMBL" id="CP092880">
    <property type="protein sequence ID" value="UYV79731.1"/>
    <property type="molecule type" value="Genomic_DNA"/>
</dbReference>
<name>A0ABY6LF20_9ARAC</name>
<proteinExistence type="predicted"/>